<sequence>MCVQYAIFLHIDNHVLLLHLSQPSLCIFIILSKILSIVIQLFTIFKSFTDMVTESVEKVRRAILTVQPVQPPDFISLVFFTSSSLWPYLAVAFLSYNKPFQLL</sequence>
<proteinExistence type="predicted"/>
<comment type="caution">
    <text evidence="2">The sequence shown here is derived from an EMBL/GenBank/DDBJ whole genome shotgun (WGS) entry which is preliminary data.</text>
</comment>
<dbReference type="EMBL" id="JAFJMO010000009">
    <property type="protein sequence ID" value="KAJ8268391.1"/>
    <property type="molecule type" value="Genomic_DNA"/>
</dbReference>
<dbReference type="AlphaFoldDB" id="A0A9Q1HXL3"/>
<gene>
    <name evidence="2" type="ORF">COCON_G00135630</name>
</gene>
<name>A0A9Q1HXL3_CONCO</name>
<keyword evidence="1" id="KW-1133">Transmembrane helix</keyword>
<evidence type="ECO:0000256" key="1">
    <source>
        <dbReference type="SAM" id="Phobius"/>
    </source>
</evidence>
<protein>
    <submittedName>
        <fullName evidence="2">Uncharacterized protein</fullName>
    </submittedName>
</protein>
<reference evidence="2" key="1">
    <citation type="journal article" date="2023" name="Science">
        <title>Genome structures resolve the early diversification of teleost fishes.</title>
        <authorList>
            <person name="Parey E."/>
            <person name="Louis A."/>
            <person name="Montfort J."/>
            <person name="Bouchez O."/>
            <person name="Roques C."/>
            <person name="Iampietro C."/>
            <person name="Lluch J."/>
            <person name="Castinel A."/>
            <person name="Donnadieu C."/>
            <person name="Desvignes T."/>
            <person name="Floi Bucao C."/>
            <person name="Jouanno E."/>
            <person name="Wen M."/>
            <person name="Mejri S."/>
            <person name="Dirks R."/>
            <person name="Jansen H."/>
            <person name="Henkel C."/>
            <person name="Chen W.J."/>
            <person name="Zahm M."/>
            <person name="Cabau C."/>
            <person name="Klopp C."/>
            <person name="Thompson A.W."/>
            <person name="Robinson-Rechavi M."/>
            <person name="Braasch I."/>
            <person name="Lecointre G."/>
            <person name="Bobe J."/>
            <person name="Postlethwait J.H."/>
            <person name="Berthelot C."/>
            <person name="Roest Crollius H."/>
            <person name="Guiguen Y."/>
        </authorList>
    </citation>
    <scope>NUCLEOTIDE SEQUENCE</scope>
    <source>
        <strain evidence="2">Concon-B</strain>
    </source>
</reference>
<evidence type="ECO:0000313" key="2">
    <source>
        <dbReference type="EMBL" id="KAJ8268391.1"/>
    </source>
</evidence>
<feature type="transmembrane region" description="Helical" evidence="1">
    <location>
        <begin position="74"/>
        <end position="96"/>
    </location>
</feature>
<dbReference type="Proteomes" id="UP001152803">
    <property type="component" value="Unassembled WGS sequence"/>
</dbReference>
<keyword evidence="1" id="KW-0812">Transmembrane</keyword>
<evidence type="ECO:0000313" key="3">
    <source>
        <dbReference type="Proteomes" id="UP001152803"/>
    </source>
</evidence>
<accession>A0A9Q1HXL3</accession>
<organism evidence="2 3">
    <name type="scientific">Conger conger</name>
    <name type="common">Conger eel</name>
    <name type="synonym">Muraena conger</name>
    <dbReference type="NCBI Taxonomy" id="82655"/>
    <lineage>
        <taxon>Eukaryota</taxon>
        <taxon>Metazoa</taxon>
        <taxon>Chordata</taxon>
        <taxon>Craniata</taxon>
        <taxon>Vertebrata</taxon>
        <taxon>Euteleostomi</taxon>
        <taxon>Actinopterygii</taxon>
        <taxon>Neopterygii</taxon>
        <taxon>Teleostei</taxon>
        <taxon>Anguilliformes</taxon>
        <taxon>Congridae</taxon>
        <taxon>Conger</taxon>
    </lineage>
</organism>
<keyword evidence="3" id="KW-1185">Reference proteome</keyword>
<keyword evidence="1" id="KW-0472">Membrane</keyword>
<feature type="transmembrane region" description="Helical" evidence="1">
    <location>
        <begin position="25"/>
        <end position="45"/>
    </location>
</feature>